<accession>A0A074W1B5</accession>
<dbReference type="Gene3D" id="3.40.720.10">
    <property type="entry name" value="Alkaline Phosphatase, subunit A"/>
    <property type="match status" value="2"/>
</dbReference>
<dbReference type="STRING" id="1043003.A0A074W1B5"/>
<dbReference type="Proteomes" id="UP000030672">
    <property type="component" value="Unassembled WGS sequence"/>
</dbReference>
<protein>
    <submittedName>
        <fullName evidence="3">Phosphoesterase-domain-containing protein</fullName>
    </submittedName>
</protein>
<feature type="signal peptide" evidence="2">
    <location>
        <begin position="1"/>
        <end position="21"/>
    </location>
</feature>
<dbReference type="Pfam" id="PF04185">
    <property type="entry name" value="Phosphoesterase"/>
    <property type="match status" value="1"/>
</dbReference>
<dbReference type="CDD" id="cd16014">
    <property type="entry name" value="PLC"/>
    <property type="match status" value="1"/>
</dbReference>
<dbReference type="HOGENOM" id="CLU_008770_3_0_1"/>
<evidence type="ECO:0000256" key="1">
    <source>
        <dbReference type="ARBA" id="ARBA00022801"/>
    </source>
</evidence>
<feature type="chain" id="PRO_5001702460" evidence="2">
    <location>
        <begin position="22"/>
        <end position="622"/>
    </location>
</feature>
<sequence>MYNHVSYASIAALLSWPAAAAGSLKDIDHVVLFMQENRAFDHYFGTMAGVRGFADPNVHYNNGRSVFHQDVNSTLTNKTDTLLPFYLNYLGGNWSEATQCLIAGNNGWDSNHGALNADRNNKWALANTPWSWGYFKRADLPVHFAIAEGWTVGDMYQESVIASTNPNRVTWISGSINAPGSPQAPSEGGIVIDNNETPGCEGSNLNCYPTTWKTVPEYYQDAGVSWQVYQDTDNFDDNPLAWFKQFQEASNTSALGQRGMAYVGLEKFYADAAAGTLPQVSYIIGPAELSEHPPYQPRDGAWLQRKVVEAVVNGKNYKNTALIISYDESGGLGDHVVPYHSPNGTAGEWIEDPYNEYGYVYTGPGFRLPFYIVSPWTRGGNVYTENADHVSQIKFVEKWLQAKGYNNVETSQVPAWRRQNMADLTNAFDFNHPDYSKPVLPDISAPSMDASGQYNGYSLCQAKYPHDSRPPVPYGEQSEASALATEQGFKAVRGQLTEGRFLVFEKNGFALTSSGSGSSSFLSATRASPIHDVVAQRWILHQLKQGGNQFILESVLTSKCAAGLSDLSPCSQSAPITINDLGNGMGHSVQVSSGQYISINRNGKVVLTSKVEGFRLFSVTYS</sequence>
<evidence type="ECO:0000313" key="3">
    <source>
        <dbReference type="EMBL" id="KEQ63692.1"/>
    </source>
</evidence>
<dbReference type="InterPro" id="IPR017850">
    <property type="entry name" value="Alkaline_phosphatase_core_sf"/>
</dbReference>
<reference evidence="3 4" key="1">
    <citation type="journal article" date="2014" name="BMC Genomics">
        <title>Genome sequencing of four Aureobasidium pullulans varieties: biotechnological potential, stress tolerance, and description of new species.</title>
        <authorList>
            <person name="Gostin Ar C."/>
            <person name="Ohm R.A."/>
            <person name="Kogej T."/>
            <person name="Sonjak S."/>
            <person name="Turk M."/>
            <person name="Zajc J."/>
            <person name="Zalar P."/>
            <person name="Grube M."/>
            <person name="Sun H."/>
            <person name="Han J."/>
            <person name="Sharma A."/>
            <person name="Chiniquy J."/>
            <person name="Ngan C.Y."/>
            <person name="Lipzen A."/>
            <person name="Barry K."/>
            <person name="Grigoriev I.V."/>
            <person name="Gunde-Cimerman N."/>
        </authorList>
    </citation>
    <scope>NUCLEOTIDE SEQUENCE [LARGE SCALE GENOMIC DNA]</scope>
    <source>
        <strain evidence="3 4">CBS 110374</strain>
    </source>
</reference>
<dbReference type="EMBL" id="KL584830">
    <property type="protein sequence ID" value="KEQ63692.1"/>
    <property type="molecule type" value="Genomic_DNA"/>
</dbReference>
<organism evidence="3 4">
    <name type="scientific">Aureobasidium melanogenum (strain CBS 110374)</name>
    <name type="common">Aureobasidium pullulans var. melanogenum</name>
    <dbReference type="NCBI Taxonomy" id="1043003"/>
    <lineage>
        <taxon>Eukaryota</taxon>
        <taxon>Fungi</taxon>
        <taxon>Dikarya</taxon>
        <taxon>Ascomycota</taxon>
        <taxon>Pezizomycotina</taxon>
        <taxon>Dothideomycetes</taxon>
        <taxon>Dothideomycetidae</taxon>
        <taxon>Dothideales</taxon>
        <taxon>Saccotheciaceae</taxon>
        <taxon>Aureobasidium</taxon>
    </lineage>
</organism>
<dbReference type="InterPro" id="IPR007312">
    <property type="entry name" value="Phosphoesterase"/>
</dbReference>
<gene>
    <name evidence="3" type="ORF">M437DRAFT_46385</name>
</gene>
<dbReference type="PANTHER" id="PTHR31956:SF1">
    <property type="entry name" value="NON-SPECIFIC PHOSPHOLIPASE C1"/>
    <property type="match status" value="1"/>
</dbReference>
<dbReference type="PANTHER" id="PTHR31956">
    <property type="entry name" value="NON-SPECIFIC PHOSPHOLIPASE C4-RELATED"/>
    <property type="match status" value="1"/>
</dbReference>
<proteinExistence type="predicted"/>
<dbReference type="GO" id="GO:0042578">
    <property type="term" value="F:phosphoric ester hydrolase activity"/>
    <property type="evidence" value="ECO:0007669"/>
    <property type="project" value="UniProtKB-ARBA"/>
</dbReference>
<keyword evidence="2" id="KW-0732">Signal</keyword>
<evidence type="ECO:0000256" key="2">
    <source>
        <dbReference type="SAM" id="SignalP"/>
    </source>
</evidence>
<keyword evidence="1" id="KW-0378">Hydrolase</keyword>
<keyword evidence="4" id="KW-1185">Reference proteome</keyword>
<name>A0A074W1B5_AURM1</name>
<dbReference type="AlphaFoldDB" id="A0A074W1B5"/>
<dbReference type="RefSeq" id="XP_040880715.1">
    <property type="nucleotide sequence ID" value="XM_041021256.1"/>
</dbReference>
<dbReference type="GeneID" id="63914629"/>
<evidence type="ECO:0000313" key="4">
    <source>
        <dbReference type="Proteomes" id="UP000030672"/>
    </source>
</evidence>